<dbReference type="PANTHER" id="PTHR30007">
    <property type="entry name" value="PHP DOMAIN PROTEIN"/>
    <property type="match status" value="1"/>
</dbReference>
<dbReference type="RefSeq" id="WP_311700399.1">
    <property type="nucleotide sequence ID" value="NZ_JAVREY010000089.1"/>
</dbReference>
<dbReference type="Proteomes" id="UP001183809">
    <property type="component" value="Unassembled WGS sequence"/>
</dbReference>
<dbReference type="Pfam" id="PF13340">
    <property type="entry name" value="DUF4096"/>
    <property type="match status" value="1"/>
</dbReference>
<evidence type="ECO:0000259" key="1">
    <source>
        <dbReference type="Pfam" id="PF13340"/>
    </source>
</evidence>
<gene>
    <name evidence="2" type="ORF">RM764_39320</name>
</gene>
<organism evidence="2 3">
    <name type="scientific">Streptomyces gibsoniae</name>
    <dbReference type="NCBI Taxonomy" id="3075529"/>
    <lineage>
        <taxon>Bacteria</taxon>
        <taxon>Bacillati</taxon>
        <taxon>Actinomycetota</taxon>
        <taxon>Actinomycetes</taxon>
        <taxon>Kitasatosporales</taxon>
        <taxon>Streptomycetaceae</taxon>
        <taxon>Streptomyces</taxon>
    </lineage>
</organism>
<dbReference type="EMBL" id="JAVREY010000089">
    <property type="protein sequence ID" value="MDT0468958.1"/>
    <property type="molecule type" value="Genomic_DNA"/>
</dbReference>
<proteinExistence type="predicted"/>
<evidence type="ECO:0000313" key="3">
    <source>
        <dbReference type="Proteomes" id="UP001183809"/>
    </source>
</evidence>
<protein>
    <submittedName>
        <fullName evidence="2">Transposase</fullName>
    </submittedName>
</protein>
<feature type="domain" description="Insertion element IS402-like" evidence="1">
    <location>
        <begin position="2"/>
        <end position="38"/>
    </location>
</feature>
<name>A0ABU2U6Z8_9ACTN</name>
<keyword evidence="3" id="KW-1185">Reference proteome</keyword>
<evidence type="ECO:0000313" key="2">
    <source>
        <dbReference type="EMBL" id="MDT0468958.1"/>
    </source>
</evidence>
<comment type="caution">
    <text evidence="2">The sequence shown here is derived from an EMBL/GenBank/DDBJ whole genome shotgun (WGS) entry which is preliminary data.</text>
</comment>
<sequence length="99" mass="11121">MVDNGIKWRAMPADFPPWDRVYAFFRRWRDHGLVKEFHDRLRGRVRMSLGRDAEPTAGLIDSQSVKADAVVGADSRGFDGGKLVNGRYLEPARACPSCA</sequence>
<reference evidence="3" key="1">
    <citation type="submission" date="2023-07" db="EMBL/GenBank/DDBJ databases">
        <title>30 novel species of actinomycetes from the DSMZ collection.</title>
        <authorList>
            <person name="Nouioui I."/>
        </authorList>
    </citation>
    <scope>NUCLEOTIDE SEQUENCE [LARGE SCALE GENOMIC DNA]</scope>
    <source>
        <strain evidence="3">DSM 41699</strain>
    </source>
</reference>
<dbReference type="InterPro" id="IPR025161">
    <property type="entry name" value="IS402-like_dom"/>
</dbReference>
<dbReference type="PANTHER" id="PTHR30007:SF0">
    <property type="entry name" value="TRANSPOSASE"/>
    <property type="match status" value="1"/>
</dbReference>
<accession>A0ABU2U6Z8</accession>